<gene>
    <name evidence="1" type="ORF">Bcop_1951</name>
</gene>
<reference evidence="1 2" key="1">
    <citation type="journal article" date="2011" name="Stand. Genomic Sci.">
        <title>Non-contiguous finished genome sequence of Bacteroides coprosuis type strain (PC139).</title>
        <authorList>
            <person name="Land M."/>
            <person name="Held B."/>
            <person name="Gronow S."/>
            <person name="Abt B."/>
            <person name="Lucas S."/>
            <person name="Del Rio T.G."/>
            <person name="Nolan M."/>
            <person name="Tice H."/>
            <person name="Cheng J.F."/>
            <person name="Pitluck S."/>
            <person name="Liolios K."/>
            <person name="Pagani I."/>
            <person name="Ivanova N."/>
            <person name="Mavromatis K."/>
            <person name="Mikhailova N."/>
            <person name="Pati A."/>
            <person name="Tapia R."/>
            <person name="Han C."/>
            <person name="Goodwin L."/>
            <person name="Chen A."/>
            <person name="Palaniappan K."/>
            <person name="Hauser L."/>
            <person name="Brambilla E.M."/>
            <person name="Rohde M."/>
            <person name="Goker M."/>
            <person name="Detter J.C."/>
            <person name="Woyke T."/>
            <person name="Bristow J."/>
            <person name="Eisen J.A."/>
            <person name="Markowitz V."/>
            <person name="Hugenholtz P."/>
            <person name="Kyrpides N.C."/>
            <person name="Klenk H.P."/>
            <person name="Lapidus A."/>
        </authorList>
    </citation>
    <scope>NUCLEOTIDE SEQUENCE [LARGE SCALE GENOMIC DNA]</scope>
    <source>
        <strain evidence="1 2">DSM 18011</strain>
    </source>
</reference>
<accession>F3ZSH5</accession>
<proteinExistence type="predicted"/>
<name>F3ZSH5_9BACE</name>
<organism evidence="1 2">
    <name type="scientific">Bacteroides coprosuis DSM 18011</name>
    <dbReference type="NCBI Taxonomy" id="679937"/>
    <lineage>
        <taxon>Bacteria</taxon>
        <taxon>Pseudomonadati</taxon>
        <taxon>Bacteroidota</taxon>
        <taxon>Bacteroidia</taxon>
        <taxon>Bacteroidales</taxon>
        <taxon>Bacteroidaceae</taxon>
        <taxon>Bacteroides</taxon>
    </lineage>
</organism>
<sequence>MSYKSFCSYLKYKINLYKFVIDKDRGYIDDVNEREIGYLVNY</sequence>
<dbReference type="AlphaFoldDB" id="F3ZSH5"/>
<evidence type="ECO:0000313" key="2">
    <source>
        <dbReference type="Proteomes" id="UP000018439"/>
    </source>
</evidence>
<protein>
    <submittedName>
        <fullName evidence="1">Uncharacterized protein</fullName>
    </submittedName>
</protein>
<dbReference type="HOGENOM" id="CLU_3247114_0_0_10"/>
<dbReference type="Proteomes" id="UP000018439">
    <property type="component" value="Chromosome"/>
</dbReference>
<evidence type="ECO:0000313" key="1">
    <source>
        <dbReference type="EMBL" id="EGJ72127.1"/>
    </source>
</evidence>
<keyword evidence="2" id="KW-1185">Reference proteome</keyword>
<dbReference type="EMBL" id="CM001167">
    <property type="protein sequence ID" value="EGJ72127.1"/>
    <property type="molecule type" value="Genomic_DNA"/>
</dbReference>